<dbReference type="Proteomes" id="UP001054945">
    <property type="component" value="Unassembled WGS sequence"/>
</dbReference>
<comment type="caution">
    <text evidence="1">The sequence shown here is derived from an EMBL/GenBank/DDBJ whole genome shotgun (WGS) entry which is preliminary data.</text>
</comment>
<sequence>MPKETKFSKQVLQNKIDNQPISKWCEACEEDFNLAYCRLYNRQFNVANIDMPTIWGDDIFVEGMRQ</sequence>
<proteinExistence type="predicted"/>
<keyword evidence="2" id="KW-1185">Reference proteome</keyword>
<dbReference type="EMBL" id="BPLR01001457">
    <property type="protein sequence ID" value="GIZ02420.1"/>
    <property type="molecule type" value="Genomic_DNA"/>
</dbReference>
<evidence type="ECO:0000313" key="2">
    <source>
        <dbReference type="Proteomes" id="UP001054945"/>
    </source>
</evidence>
<organism evidence="1 2">
    <name type="scientific">Caerostris extrusa</name>
    <name type="common">Bark spider</name>
    <name type="synonym">Caerostris bankana</name>
    <dbReference type="NCBI Taxonomy" id="172846"/>
    <lineage>
        <taxon>Eukaryota</taxon>
        <taxon>Metazoa</taxon>
        <taxon>Ecdysozoa</taxon>
        <taxon>Arthropoda</taxon>
        <taxon>Chelicerata</taxon>
        <taxon>Arachnida</taxon>
        <taxon>Araneae</taxon>
        <taxon>Araneomorphae</taxon>
        <taxon>Entelegynae</taxon>
        <taxon>Araneoidea</taxon>
        <taxon>Araneidae</taxon>
        <taxon>Caerostris</taxon>
    </lineage>
</organism>
<dbReference type="AlphaFoldDB" id="A0AAV4Y7H2"/>
<accession>A0AAV4Y7H2</accession>
<protein>
    <submittedName>
        <fullName evidence="1">Uncharacterized protein</fullName>
    </submittedName>
</protein>
<evidence type="ECO:0000313" key="1">
    <source>
        <dbReference type="EMBL" id="GIZ02420.1"/>
    </source>
</evidence>
<name>A0AAV4Y7H2_CAEEX</name>
<gene>
    <name evidence="1" type="ORF">CEXT_715921</name>
</gene>
<reference evidence="1 2" key="1">
    <citation type="submission" date="2021-06" db="EMBL/GenBank/DDBJ databases">
        <title>Caerostris extrusa draft genome.</title>
        <authorList>
            <person name="Kono N."/>
            <person name="Arakawa K."/>
        </authorList>
    </citation>
    <scope>NUCLEOTIDE SEQUENCE [LARGE SCALE GENOMIC DNA]</scope>
</reference>